<protein>
    <recommendedName>
        <fullName evidence="3">PD-(D/E)XK endonuclease-like domain-containing protein</fullName>
    </recommendedName>
</protein>
<accession>A0A317F7R4</accession>
<dbReference type="EMBL" id="QGNA01000005">
    <property type="protein sequence ID" value="PWS35180.1"/>
    <property type="molecule type" value="Genomic_DNA"/>
</dbReference>
<sequence>MNGLTLHGLDHLSATSLNLWAAEPALWVIEKLLRRRAPVGCAAYRGIAVEHGVSLGLFDPDLNLADCQAAALAEFDRLAALSADPNRAKERESVPGLVETALAELRQYGPPTPPPEGQRQHRVEVTLPDVPVPLIGYQDFVWDAHGIVLDLKTQLRLAGDITPAHARQGAVYVAGGNRQMRFCYATPKKVAVYALEDPRTPLLTLRHIALRLERFLHLSRDPHELVGLLCPDFESFWWSAPEARALGRDVYGF</sequence>
<evidence type="ECO:0000313" key="1">
    <source>
        <dbReference type="EMBL" id="PWS35180.1"/>
    </source>
</evidence>
<evidence type="ECO:0008006" key="3">
    <source>
        <dbReference type="Google" id="ProtNLM"/>
    </source>
</evidence>
<dbReference type="AlphaFoldDB" id="A0A317F7R4"/>
<keyword evidence="2" id="KW-1185">Reference proteome</keyword>
<name>A0A317F7R4_9PROT</name>
<dbReference type="OrthoDB" id="7375750at2"/>
<dbReference type="Proteomes" id="UP000245765">
    <property type="component" value="Unassembled WGS sequence"/>
</dbReference>
<organism evidence="1 2">
    <name type="scientific">Falsiroseomonas bella</name>
    <dbReference type="NCBI Taxonomy" id="2184016"/>
    <lineage>
        <taxon>Bacteria</taxon>
        <taxon>Pseudomonadati</taxon>
        <taxon>Pseudomonadota</taxon>
        <taxon>Alphaproteobacteria</taxon>
        <taxon>Acetobacterales</taxon>
        <taxon>Roseomonadaceae</taxon>
        <taxon>Falsiroseomonas</taxon>
    </lineage>
</organism>
<proteinExistence type="predicted"/>
<reference evidence="2" key="1">
    <citation type="submission" date="2018-05" db="EMBL/GenBank/DDBJ databases">
        <authorList>
            <person name="Du Z."/>
            <person name="Wang X."/>
        </authorList>
    </citation>
    <scope>NUCLEOTIDE SEQUENCE [LARGE SCALE GENOMIC DNA]</scope>
    <source>
        <strain evidence="2">CQN31</strain>
    </source>
</reference>
<evidence type="ECO:0000313" key="2">
    <source>
        <dbReference type="Proteomes" id="UP000245765"/>
    </source>
</evidence>
<gene>
    <name evidence="1" type="ORF">DFH01_23015</name>
</gene>
<dbReference type="RefSeq" id="WP_109872825.1">
    <property type="nucleotide sequence ID" value="NZ_QGNA01000005.1"/>
</dbReference>
<comment type="caution">
    <text evidence="1">The sequence shown here is derived from an EMBL/GenBank/DDBJ whole genome shotgun (WGS) entry which is preliminary data.</text>
</comment>